<protein>
    <submittedName>
        <fullName evidence="1">Vacuolar alkaline phosphatase</fullName>
        <ecNumber evidence="1">3.1.3.1</ecNumber>
    </submittedName>
</protein>
<organism evidence="1 2">
    <name type="scientific">Kickxella alabastrina</name>
    <dbReference type="NCBI Taxonomy" id="61397"/>
    <lineage>
        <taxon>Eukaryota</taxon>
        <taxon>Fungi</taxon>
        <taxon>Fungi incertae sedis</taxon>
        <taxon>Zoopagomycota</taxon>
        <taxon>Kickxellomycotina</taxon>
        <taxon>Kickxellomycetes</taxon>
        <taxon>Kickxellales</taxon>
        <taxon>Kickxellaceae</taxon>
        <taxon>Kickxella</taxon>
    </lineage>
</organism>
<proteinExistence type="predicted"/>
<name>A0ACC1IUT9_9FUNG</name>
<keyword evidence="2" id="KW-1185">Reference proteome</keyword>
<keyword evidence="1" id="KW-0378">Hydrolase</keyword>
<accession>A0ACC1IUT9</accession>
<dbReference type="EC" id="3.1.3.1" evidence="1"/>
<evidence type="ECO:0000313" key="1">
    <source>
        <dbReference type="EMBL" id="KAJ1901239.1"/>
    </source>
</evidence>
<reference evidence="1" key="1">
    <citation type="submission" date="2022-07" db="EMBL/GenBank/DDBJ databases">
        <title>Phylogenomic reconstructions and comparative analyses of Kickxellomycotina fungi.</title>
        <authorList>
            <person name="Reynolds N.K."/>
            <person name="Stajich J.E."/>
            <person name="Barry K."/>
            <person name="Grigoriev I.V."/>
            <person name="Crous P."/>
            <person name="Smith M.E."/>
        </authorList>
    </citation>
    <scope>NUCLEOTIDE SEQUENCE</scope>
    <source>
        <strain evidence="1">Benny 63K</strain>
    </source>
</reference>
<dbReference type="EMBL" id="JANBPG010000037">
    <property type="protein sequence ID" value="KAJ1901239.1"/>
    <property type="molecule type" value="Genomic_DNA"/>
</dbReference>
<gene>
    <name evidence="1" type="primary">PHO8_1</name>
    <name evidence="1" type="ORF">LPJ66_000918</name>
</gene>
<sequence>MAHTCNIFAILLCALAVNGQTSAKTSGPRNLIFMISDGFGVASEALARSYTQQTTGYPSNWGSVLDSVLVGLTRTRSNDTLVTDSAAGATAFSCAQKSFNGGIGISADGRPCGTVLEAAKRKGYVTGLVTTARISHATPAAFAAHAADRNMEDLIAQQMLGIGIGLNSSANGRGSVDLMFGGGQCYFLPKNNKAGCRSDDVDLWQTAQSQGFTALNNRQQFDSLAFNAPLPVLALFAPSHMAYEIDRNPAEQPSLSEMTAKALSLLHSASANVPADHPGFMVMIEGARIDMAGHDNDPATHLHDILEYWKAINVVRNFISLNPSTLLVSTSDHETGGLTLGVEPEYAWYPSVLKPVQRSAEVICKELNRMTGRAQLDRHIARVVMPQYLGITDSSATEVSTVSEAIQSGFKACKRAVGHVISARARIGWTTSGHTGADVGLYAYGSGSEEIRGSMDNTQVGGFLASYLGVDLDSTTRELANLSTFQKDVEKKRQHKHEHR</sequence>
<dbReference type="Proteomes" id="UP001150581">
    <property type="component" value="Unassembled WGS sequence"/>
</dbReference>
<evidence type="ECO:0000313" key="2">
    <source>
        <dbReference type="Proteomes" id="UP001150581"/>
    </source>
</evidence>
<comment type="caution">
    <text evidence="1">The sequence shown here is derived from an EMBL/GenBank/DDBJ whole genome shotgun (WGS) entry which is preliminary data.</text>
</comment>